<keyword evidence="5 8" id="KW-0732">Signal</keyword>
<proteinExistence type="inferred from homology"/>
<keyword evidence="4" id="KW-0812">Transmembrane</keyword>
<evidence type="ECO:0000256" key="6">
    <source>
        <dbReference type="ARBA" id="ARBA00023136"/>
    </source>
</evidence>
<gene>
    <name evidence="9" type="ORF">ALQ89_04122</name>
</gene>
<evidence type="ECO:0000313" key="9">
    <source>
        <dbReference type="EMBL" id="RML82640.1"/>
    </source>
</evidence>
<dbReference type="SUPFAM" id="SSF56935">
    <property type="entry name" value="Porins"/>
    <property type="match status" value="1"/>
</dbReference>
<evidence type="ECO:0000256" key="2">
    <source>
        <dbReference type="ARBA" id="ARBA00008163"/>
    </source>
</evidence>
<dbReference type="PANTHER" id="PTHR35093">
    <property type="entry name" value="OUTER MEMBRANE PROTEIN NMB0088-RELATED"/>
    <property type="match status" value="1"/>
</dbReference>
<dbReference type="GO" id="GO:0015483">
    <property type="term" value="F:long-chain fatty acid transporting porin activity"/>
    <property type="evidence" value="ECO:0007669"/>
    <property type="project" value="TreeGrafter"/>
</dbReference>
<feature type="signal peptide" evidence="8">
    <location>
        <begin position="1"/>
        <end position="26"/>
    </location>
</feature>
<dbReference type="InterPro" id="IPR005017">
    <property type="entry name" value="OMPP1/FadL/TodX"/>
</dbReference>
<sequence length="384" mass="40511">MKIMTKALNRTTLGLALGLASSQLLAAGFALNEQSISGMGTGFAGRSSSADDASTVFGNPAGMSRIKREQISVGAAAVIAKTDIDNGRGTFGGSNDGDMVPVVGVPMGYYVKPIDDHWAFGLGVYVPFGLVTDYEKGFAGRYWGDKSHVQIVTFQPTVSYAFNDKVSIGFGPTINRIDGELTSATLNAATPGRNDGKVKIEGDDTAIGFNAGILVQATDTTRLGLTYHSKVDYKLKGKTKIEGSGFGPFGGQKYDASLDISTPESVDFSITQQLDENWTVYAGSTWTRWSRLQDITVNNDGVPALLGGSAGPIGTITEEQNWHDTWAHAIGASYKVNKSIKSGPCAQVSPLISRRPTTSTAPHASRLAIARSSVSVQAGARPTT</sequence>
<dbReference type="Proteomes" id="UP000280350">
    <property type="component" value="Unassembled WGS sequence"/>
</dbReference>
<feature type="chain" id="PRO_5043701796" evidence="8">
    <location>
        <begin position="27"/>
        <end position="384"/>
    </location>
</feature>
<reference evidence="9 10" key="1">
    <citation type="submission" date="2018-08" db="EMBL/GenBank/DDBJ databases">
        <title>Recombination of ecologically and evolutionarily significant loci maintains genetic cohesion in the Pseudomonas syringae species complex.</title>
        <authorList>
            <person name="Dillon M."/>
            <person name="Thakur S."/>
            <person name="Almeida R.N.D."/>
            <person name="Weir B.S."/>
            <person name="Guttman D.S."/>
        </authorList>
    </citation>
    <scope>NUCLEOTIDE SEQUENCE [LARGE SCALE GENOMIC DNA]</scope>
    <source>
        <strain evidence="9 10">ICMP 2851</strain>
    </source>
</reference>
<evidence type="ECO:0000256" key="5">
    <source>
        <dbReference type="ARBA" id="ARBA00022729"/>
    </source>
</evidence>
<evidence type="ECO:0000256" key="4">
    <source>
        <dbReference type="ARBA" id="ARBA00022692"/>
    </source>
</evidence>
<comment type="subcellular location">
    <subcellularLocation>
        <location evidence="1">Cell outer membrane</location>
        <topology evidence="1">Multi-pass membrane protein</topology>
    </subcellularLocation>
</comment>
<comment type="similarity">
    <text evidence="2">Belongs to the OmpP1/FadL family.</text>
</comment>
<dbReference type="Gene3D" id="2.40.160.60">
    <property type="entry name" value="Outer membrane protein transport protein (OMPP1/FadL/TodX)"/>
    <property type="match status" value="1"/>
</dbReference>
<evidence type="ECO:0000256" key="7">
    <source>
        <dbReference type="ARBA" id="ARBA00023237"/>
    </source>
</evidence>
<keyword evidence="3" id="KW-1134">Transmembrane beta strand</keyword>
<dbReference type="EMBL" id="RBNX01000062">
    <property type="protein sequence ID" value="RML82640.1"/>
    <property type="molecule type" value="Genomic_DNA"/>
</dbReference>
<evidence type="ECO:0000256" key="1">
    <source>
        <dbReference type="ARBA" id="ARBA00004571"/>
    </source>
</evidence>
<protein>
    <submittedName>
        <fullName evidence="9">Membrane protein involved in aromatic hydrocarbon degradation</fullName>
    </submittedName>
</protein>
<keyword evidence="6" id="KW-0472">Membrane</keyword>
<keyword evidence="7" id="KW-0998">Cell outer membrane</keyword>
<evidence type="ECO:0000313" key="10">
    <source>
        <dbReference type="Proteomes" id="UP000280350"/>
    </source>
</evidence>
<dbReference type="PANTHER" id="PTHR35093:SF8">
    <property type="entry name" value="OUTER MEMBRANE PROTEIN NMB0088-RELATED"/>
    <property type="match status" value="1"/>
</dbReference>
<dbReference type="AlphaFoldDB" id="A0AAX1W4Q6"/>
<name>A0AAX1W4Q6_PSEAJ</name>
<comment type="caution">
    <text evidence="9">The sequence shown here is derived from an EMBL/GenBank/DDBJ whole genome shotgun (WGS) entry which is preliminary data.</text>
</comment>
<organism evidence="9 10">
    <name type="scientific">Pseudomonas amygdali pv. tabaci</name>
    <name type="common">Pseudomonas syringae pv. tabaci</name>
    <dbReference type="NCBI Taxonomy" id="322"/>
    <lineage>
        <taxon>Bacteria</taxon>
        <taxon>Pseudomonadati</taxon>
        <taxon>Pseudomonadota</taxon>
        <taxon>Gammaproteobacteria</taxon>
        <taxon>Pseudomonadales</taxon>
        <taxon>Pseudomonadaceae</taxon>
        <taxon>Pseudomonas</taxon>
        <taxon>Pseudomonas amygdali</taxon>
    </lineage>
</organism>
<evidence type="ECO:0000256" key="3">
    <source>
        <dbReference type="ARBA" id="ARBA00022452"/>
    </source>
</evidence>
<dbReference type="Pfam" id="PF03349">
    <property type="entry name" value="Toluene_X"/>
    <property type="match status" value="1"/>
</dbReference>
<dbReference type="GO" id="GO:0009279">
    <property type="term" value="C:cell outer membrane"/>
    <property type="evidence" value="ECO:0007669"/>
    <property type="project" value="UniProtKB-SubCell"/>
</dbReference>
<evidence type="ECO:0000256" key="8">
    <source>
        <dbReference type="SAM" id="SignalP"/>
    </source>
</evidence>
<accession>A0AAX1W4Q6</accession>